<comment type="catalytic activity">
    <reaction evidence="12">
        <text>L-lysyl-L-alpha-amino acid(out) = L-lysyl-L-alpha-amino acid(in)</text>
        <dbReference type="Rhea" id="RHEA:79387"/>
        <dbReference type="ChEBI" id="CHEBI:229965"/>
    </reaction>
</comment>
<feature type="transmembrane region" description="Helical" evidence="25">
    <location>
        <begin position="59"/>
        <end position="84"/>
    </location>
</feature>
<dbReference type="PANTHER" id="PTHR23512:SF3">
    <property type="entry name" value="MAJOR FACILITATOR SUPERFAMILY DOMAIN-CONTAINING PROTEIN 1"/>
    <property type="match status" value="1"/>
</dbReference>
<dbReference type="GO" id="GO:0005765">
    <property type="term" value="C:lysosomal membrane"/>
    <property type="evidence" value="ECO:0007669"/>
    <property type="project" value="UniProtKB-SubCell"/>
</dbReference>
<comment type="catalytic activity">
    <reaction evidence="18">
        <text>L-histidyl-L-alpha-amino acid(out) = L-histidyl-L-alpha-amino acid(in)</text>
        <dbReference type="Rhea" id="RHEA:79379"/>
        <dbReference type="ChEBI" id="CHEBI:229964"/>
    </reaction>
</comment>
<comment type="similarity">
    <text evidence="2">Belongs to the major facilitator superfamily.</text>
</comment>
<evidence type="ECO:0000256" key="5">
    <source>
        <dbReference type="ARBA" id="ARBA00022989"/>
    </source>
</evidence>
<dbReference type="HOGENOM" id="CLU_001265_62_1_0"/>
<keyword evidence="3" id="KW-0813">Transport</keyword>
<comment type="catalytic activity">
    <reaction evidence="16">
        <text>L-lysyl-L-lysine(out) = L-lysyl-L-lysine(in)</text>
        <dbReference type="Rhea" id="RHEA:79403"/>
        <dbReference type="ChEBI" id="CHEBI:229956"/>
    </reaction>
</comment>
<dbReference type="AlphaFoldDB" id="F8L9A0"/>
<dbReference type="Proteomes" id="UP000000496">
    <property type="component" value="Chromosome gsn.131"/>
</dbReference>
<feature type="transmembrane region" description="Helical" evidence="25">
    <location>
        <begin position="400"/>
        <end position="419"/>
    </location>
</feature>
<evidence type="ECO:0000256" key="25">
    <source>
        <dbReference type="SAM" id="Phobius"/>
    </source>
</evidence>
<keyword evidence="5 25" id="KW-1133">Transmembrane helix</keyword>
<comment type="function">
    <text evidence="23">Lysosomal dipeptide uniporter that selectively exports lysine, arginine or histidine-containing dipeptides with a net positive charge from the lysosome lumen into the cytosol. Could play a role in a specific type of protein O-glycosylation indirectly regulating macrophages migration and tissue invasion. Also essential for liver homeostasis.</text>
</comment>
<dbReference type="InterPro" id="IPR052187">
    <property type="entry name" value="MFSD1"/>
</dbReference>
<evidence type="ECO:0000256" key="19">
    <source>
        <dbReference type="ARBA" id="ARBA00044919"/>
    </source>
</evidence>
<feature type="transmembrane region" description="Helical" evidence="25">
    <location>
        <begin position="353"/>
        <end position="371"/>
    </location>
</feature>
<feature type="transmembrane region" description="Helical" evidence="25">
    <location>
        <begin position="96"/>
        <end position="112"/>
    </location>
</feature>
<feature type="transmembrane region" description="Helical" evidence="25">
    <location>
        <begin position="118"/>
        <end position="135"/>
    </location>
</feature>
<evidence type="ECO:0000256" key="24">
    <source>
        <dbReference type="ARBA" id="ARBA00046376"/>
    </source>
</evidence>
<sequence>MESNTPEVSEPVVFHRHPRPYYPWIMWLLCIFLHFYNFMLRASTFAVRSSIIEESTFTIGSIAQFLDFYSYGLILLQIPVAILIDRFGPRRISSTGLLIAAIGAILFGYAGSINQQRIFLFIMGSGSTVALLTALKIISNWFPHRYFAAMAGLTSCISVIGGGLGLYLTQYLTKTFVWRQTMIDYGIIGILYALLFFLIVRDSEPGRRFNINPTPSNINFKAALKKALCKKDSWFVALFSGCIIAPWTTFLAIWQIPFLQVTYKFSSDTAALINLTSILGFAIGAPVLGWASTQAKNRKIFMFICPLLNIFFFCLTVYVPGIPAPLVGMLSFLGTFFLASSILSYTMTHEKNLPLITATVISLILIFNNLIRIFHDTFFDHIFGNKPAELSLLPIETIRLALMIVPISSLIGVIFILFVKDTKAEQLIEES</sequence>
<dbReference type="GO" id="GO:0022857">
    <property type="term" value="F:transmembrane transporter activity"/>
    <property type="evidence" value="ECO:0007669"/>
    <property type="project" value="InterPro"/>
</dbReference>
<feature type="transmembrane region" description="Helical" evidence="25">
    <location>
        <begin position="234"/>
        <end position="257"/>
    </location>
</feature>
<evidence type="ECO:0000256" key="3">
    <source>
        <dbReference type="ARBA" id="ARBA00022448"/>
    </source>
</evidence>
<proteinExistence type="inferred from homology"/>
<feature type="transmembrane region" description="Helical" evidence="25">
    <location>
        <begin position="326"/>
        <end position="346"/>
    </location>
</feature>
<organism evidence="27 28">
    <name type="scientific">Simkania negevensis (strain ATCC VR-1471 / DSM 27360 / Z)</name>
    <dbReference type="NCBI Taxonomy" id="331113"/>
    <lineage>
        <taxon>Bacteria</taxon>
        <taxon>Pseudomonadati</taxon>
        <taxon>Chlamydiota</taxon>
        <taxon>Chlamydiia</taxon>
        <taxon>Parachlamydiales</taxon>
        <taxon>Simkaniaceae</taxon>
        <taxon>Simkania</taxon>
    </lineage>
</organism>
<evidence type="ECO:0000313" key="27">
    <source>
        <dbReference type="EMBL" id="CCB89416.1"/>
    </source>
</evidence>
<evidence type="ECO:0000256" key="9">
    <source>
        <dbReference type="ARBA" id="ARBA00044878"/>
    </source>
</evidence>
<keyword evidence="4 25" id="KW-0812">Transmembrane</keyword>
<accession>F8L9A0</accession>
<dbReference type="EMBL" id="FR872582">
    <property type="protein sequence ID" value="CCB89416.1"/>
    <property type="molecule type" value="Genomic_DNA"/>
</dbReference>
<feature type="domain" description="Major facilitator superfamily (MFS) profile" evidence="26">
    <location>
        <begin position="23"/>
        <end position="424"/>
    </location>
</feature>
<evidence type="ECO:0000256" key="17">
    <source>
        <dbReference type="ARBA" id="ARBA00044903"/>
    </source>
</evidence>
<comment type="catalytic activity">
    <reaction evidence="20">
        <text>L-lysyl-glycine(out) = L-lysyl-glycine(in)</text>
        <dbReference type="Rhea" id="RHEA:79407"/>
        <dbReference type="ChEBI" id="CHEBI:191202"/>
    </reaction>
</comment>
<comment type="catalytic activity">
    <reaction evidence="15">
        <text>L-arginyl-L-alpha-amino acid(out) = L-arginyl-L-alpha-amino acid(in)</text>
        <dbReference type="Rhea" id="RHEA:79371"/>
        <dbReference type="ChEBI" id="CHEBI:84315"/>
    </reaction>
</comment>
<evidence type="ECO:0000256" key="14">
    <source>
        <dbReference type="ARBA" id="ARBA00044898"/>
    </source>
</evidence>
<reference evidence="27 28" key="2">
    <citation type="journal article" date="2011" name="Mol. Biol. Evol.">
        <title>Unity in variety--the pan-genome of the Chlamydiae.</title>
        <authorList>
            <person name="Collingro A."/>
            <person name="Tischler P."/>
            <person name="Weinmaier T."/>
            <person name="Penz T."/>
            <person name="Heinz E."/>
            <person name="Brunham R.C."/>
            <person name="Read T.D."/>
            <person name="Bavoil P.M."/>
            <person name="Sachse K."/>
            <person name="Kahane S."/>
            <person name="Friedman M.G."/>
            <person name="Rattei T."/>
            <person name="Myers G.S."/>
            <person name="Horn M."/>
        </authorList>
    </citation>
    <scope>NUCLEOTIDE SEQUENCE [LARGE SCALE GENOMIC DNA]</scope>
    <source>
        <strain evidence="28">ATCC VR-1471 / Z</strain>
    </source>
</reference>
<comment type="catalytic activity">
    <reaction evidence="9">
        <text>L-histidyl-glycine(out) = L-histidyl-glycine(in)</text>
        <dbReference type="Rhea" id="RHEA:79395"/>
        <dbReference type="ChEBI" id="CHEBI:229957"/>
    </reaction>
</comment>
<evidence type="ECO:0000256" key="4">
    <source>
        <dbReference type="ARBA" id="ARBA00022692"/>
    </source>
</evidence>
<evidence type="ECO:0000256" key="13">
    <source>
        <dbReference type="ARBA" id="ARBA00044893"/>
    </source>
</evidence>
<name>F8L9A0_SIMNZ</name>
<evidence type="ECO:0000256" key="10">
    <source>
        <dbReference type="ARBA" id="ARBA00044881"/>
    </source>
</evidence>
<dbReference type="Pfam" id="PF07690">
    <property type="entry name" value="MFS_1"/>
    <property type="match status" value="1"/>
</dbReference>
<reference key="1">
    <citation type="journal article" date="2011" name="Mol. Biol. Evol.">
        <title>Unity in variety -- the pan-genome of the Chlamydiae.</title>
        <authorList>
            <person name="Collingro A."/>
            <person name="Tischler P."/>
            <person name="Weinmaier T."/>
            <person name="Penz T."/>
            <person name="Heinz E."/>
            <person name="Brunham R.C."/>
            <person name="Read T.D."/>
            <person name="Bavoil P.M."/>
            <person name="Sachse K."/>
            <person name="Kahane S."/>
            <person name="Friedman M.G."/>
            <person name="Rattei T."/>
            <person name="Myers G.S.A."/>
            <person name="Horn M."/>
        </authorList>
    </citation>
    <scope>NUCLEOTIDE SEQUENCE</scope>
    <source>
        <strain>Z</strain>
    </source>
</reference>
<evidence type="ECO:0000256" key="1">
    <source>
        <dbReference type="ARBA" id="ARBA00004155"/>
    </source>
</evidence>
<evidence type="ECO:0000256" key="21">
    <source>
        <dbReference type="ARBA" id="ARBA00044985"/>
    </source>
</evidence>
<evidence type="ECO:0000256" key="23">
    <source>
        <dbReference type="ARBA" id="ARBA00045709"/>
    </source>
</evidence>
<evidence type="ECO:0000256" key="6">
    <source>
        <dbReference type="ARBA" id="ARBA00023136"/>
    </source>
</evidence>
<comment type="subunit">
    <text evidence="24">Homodimer. Interacts with lysosomal protein GLMP (via lumenal domain); the interaction starts while both proteins are still in the endoplasmic reticulum and is required for stabilization of MFSD1 in lysosomes but has no direct effect on its targeting to lysosomes or transporter activity.</text>
</comment>
<comment type="catalytic activity">
    <reaction evidence="14">
        <text>L-aspartyl-L-lysine(out) = L-aspartyl-L-lysine(in)</text>
        <dbReference type="Rhea" id="RHEA:79411"/>
        <dbReference type="ChEBI" id="CHEBI:229953"/>
    </reaction>
</comment>
<dbReference type="InterPro" id="IPR011701">
    <property type="entry name" value="MFS"/>
</dbReference>
<evidence type="ECO:0000256" key="7">
    <source>
        <dbReference type="ARBA" id="ARBA00023228"/>
    </source>
</evidence>
<keyword evidence="28" id="KW-1185">Reference proteome</keyword>
<dbReference type="STRING" id="331113.SNE_A15390"/>
<evidence type="ECO:0000256" key="15">
    <source>
        <dbReference type="ARBA" id="ARBA00044899"/>
    </source>
</evidence>
<dbReference type="RefSeq" id="WP_013943882.1">
    <property type="nucleotide sequence ID" value="NC_015713.1"/>
</dbReference>
<dbReference type="eggNOG" id="COG2271">
    <property type="taxonomic scope" value="Bacteria"/>
</dbReference>
<dbReference type="PANTHER" id="PTHR23512">
    <property type="entry name" value="MAJOR FACILITATOR SUPERFAMILY DOMAIN-CONTAINING PROTEIN 1"/>
    <property type="match status" value="1"/>
</dbReference>
<dbReference type="InterPro" id="IPR036259">
    <property type="entry name" value="MFS_trans_sf"/>
</dbReference>
<dbReference type="OrthoDB" id="19773at2"/>
<dbReference type="InterPro" id="IPR020846">
    <property type="entry name" value="MFS_dom"/>
</dbReference>
<evidence type="ECO:0000256" key="2">
    <source>
        <dbReference type="ARBA" id="ARBA00008335"/>
    </source>
</evidence>
<feature type="transmembrane region" description="Helical" evidence="25">
    <location>
        <begin position="269"/>
        <end position="288"/>
    </location>
</feature>
<evidence type="ECO:0000256" key="8">
    <source>
        <dbReference type="ARBA" id="ARBA00044876"/>
    </source>
</evidence>
<dbReference type="PROSITE" id="PS50850">
    <property type="entry name" value="MFS"/>
    <property type="match status" value="1"/>
</dbReference>
<comment type="catalytic activity">
    <reaction evidence="13">
        <text>L-alpha-aminoacyl-L-lysine(out) = L-alpha-aminoacyl-L-lysine(in)</text>
        <dbReference type="Rhea" id="RHEA:79383"/>
        <dbReference type="ChEBI" id="CHEBI:229966"/>
    </reaction>
</comment>
<dbReference type="SUPFAM" id="SSF103473">
    <property type="entry name" value="MFS general substrate transporter"/>
    <property type="match status" value="1"/>
</dbReference>
<comment type="catalytic activity">
    <reaction evidence="17">
        <text>L-arginyl-glycine(out) = L-arginyl-glycine(in)</text>
        <dbReference type="Rhea" id="RHEA:79391"/>
        <dbReference type="ChEBI" id="CHEBI:229955"/>
    </reaction>
</comment>
<evidence type="ECO:0000256" key="20">
    <source>
        <dbReference type="ARBA" id="ARBA00044924"/>
    </source>
</evidence>
<feature type="transmembrane region" description="Helical" evidence="25">
    <location>
        <begin position="300"/>
        <end position="320"/>
    </location>
</feature>
<comment type="catalytic activity">
    <reaction evidence="19">
        <text>L-alanyl-L-lysine(out) = L-alanyl-L-lysine(in)</text>
        <dbReference type="Rhea" id="RHEA:79415"/>
        <dbReference type="ChEBI" id="CHEBI:192470"/>
    </reaction>
</comment>
<comment type="catalytic activity">
    <reaction evidence="10">
        <text>L-alpha-aminoacyl-L-arginine(out) = L-alpha-aminoacyl-L-arginine(in)</text>
        <dbReference type="Rhea" id="RHEA:79367"/>
        <dbReference type="ChEBI" id="CHEBI:229968"/>
    </reaction>
</comment>
<evidence type="ECO:0000259" key="26">
    <source>
        <dbReference type="PROSITE" id="PS50850"/>
    </source>
</evidence>
<keyword evidence="7" id="KW-0458">Lysosome</keyword>
<evidence type="ECO:0000313" key="28">
    <source>
        <dbReference type="Proteomes" id="UP000000496"/>
    </source>
</evidence>
<keyword evidence="6 25" id="KW-0472">Membrane</keyword>
<protein>
    <recommendedName>
        <fullName evidence="21">Lysosomal dipeptide transporter MFSD1</fullName>
    </recommendedName>
    <alternativeName>
        <fullName evidence="22">Major facilitator superfamily domain-containing protein 1</fullName>
    </alternativeName>
</protein>
<comment type="subcellular location">
    <subcellularLocation>
        <location evidence="1">Lysosome membrane</location>
        <topology evidence="1">Multi-pass membrane protein</topology>
    </subcellularLocation>
</comment>
<evidence type="ECO:0000256" key="16">
    <source>
        <dbReference type="ARBA" id="ARBA00044900"/>
    </source>
</evidence>
<dbReference type="KEGG" id="sng:SNE_A15390"/>
<feature type="transmembrane region" description="Helical" evidence="25">
    <location>
        <begin position="147"/>
        <end position="170"/>
    </location>
</feature>
<dbReference type="Gene3D" id="1.20.1250.20">
    <property type="entry name" value="MFS general substrate transporter like domains"/>
    <property type="match status" value="2"/>
</dbReference>
<gene>
    <name evidence="27" type="ordered locus">SNE_A15390</name>
</gene>
<comment type="catalytic activity">
    <reaction evidence="11">
        <text>L-alpha-aminoacyl-L-histidine(out) = L-alpha-aminoacyl-L-histidine(in)</text>
        <dbReference type="Rhea" id="RHEA:79375"/>
        <dbReference type="ChEBI" id="CHEBI:229967"/>
    </reaction>
</comment>
<evidence type="ECO:0000256" key="18">
    <source>
        <dbReference type="ARBA" id="ARBA00044912"/>
    </source>
</evidence>
<evidence type="ECO:0000256" key="11">
    <source>
        <dbReference type="ARBA" id="ARBA00044884"/>
    </source>
</evidence>
<evidence type="ECO:0000256" key="22">
    <source>
        <dbReference type="ARBA" id="ARBA00045018"/>
    </source>
</evidence>
<evidence type="ECO:0000256" key="12">
    <source>
        <dbReference type="ARBA" id="ARBA00044891"/>
    </source>
</evidence>
<feature type="transmembrane region" description="Helical" evidence="25">
    <location>
        <begin position="182"/>
        <end position="200"/>
    </location>
</feature>
<feature type="transmembrane region" description="Helical" evidence="25">
    <location>
        <begin position="21"/>
        <end position="39"/>
    </location>
</feature>
<comment type="catalytic activity">
    <reaction evidence="8">
        <text>L-lysyl-L-alanine(out) = L-lysyl-L-alanine(in)</text>
        <dbReference type="Rhea" id="RHEA:79399"/>
        <dbReference type="ChEBI" id="CHEBI:229954"/>
    </reaction>
</comment>